<dbReference type="PROSITE" id="PS01360">
    <property type="entry name" value="ZF_MYND_1"/>
    <property type="match status" value="1"/>
</dbReference>
<dbReference type="InterPro" id="IPR002110">
    <property type="entry name" value="Ankyrin_rpt"/>
</dbReference>
<dbReference type="OrthoDB" id="48314at2759"/>
<evidence type="ECO:0000256" key="2">
    <source>
        <dbReference type="ARBA" id="ARBA00022737"/>
    </source>
</evidence>
<evidence type="ECO:0000256" key="3">
    <source>
        <dbReference type="ARBA" id="ARBA00022771"/>
    </source>
</evidence>
<evidence type="ECO:0000256" key="6">
    <source>
        <dbReference type="PROSITE-ProRule" id="PRU00134"/>
    </source>
</evidence>
<gene>
    <name evidence="10" type="primary">LOC111134702</name>
</gene>
<dbReference type="PANTHER" id="PTHR15897:SF2">
    <property type="entry name" value="ANKYRIN REPEAT AND MYND DOMAIN-CONTAINING PROTEIN 1"/>
    <property type="match status" value="1"/>
</dbReference>
<evidence type="ECO:0000256" key="5">
    <source>
        <dbReference type="PROSITE-ProRule" id="PRU00023"/>
    </source>
</evidence>
<dbReference type="SMART" id="SM00698">
    <property type="entry name" value="MORN"/>
    <property type="match status" value="6"/>
</dbReference>
<evidence type="ECO:0000256" key="4">
    <source>
        <dbReference type="ARBA" id="ARBA00022833"/>
    </source>
</evidence>
<feature type="repeat" description="ANK" evidence="5">
    <location>
        <begin position="657"/>
        <end position="692"/>
    </location>
</feature>
<feature type="compositionally biased region" description="Acidic residues" evidence="7">
    <location>
        <begin position="518"/>
        <end position="527"/>
    </location>
</feature>
<protein>
    <submittedName>
        <fullName evidence="10">Ankyrin repeat and MYND domain-containing protein 1-like isoform X1</fullName>
    </submittedName>
</protein>
<dbReference type="Pfam" id="PF02493">
    <property type="entry name" value="MORN"/>
    <property type="match status" value="6"/>
</dbReference>
<feature type="compositionally biased region" description="Polar residues" evidence="7">
    <location>
        <begin position="438"/>
        <end position="456"/>
    </location>
</feature>
<sequence>MSTLSEHLPKLSNAEFEKYPEPVEVHYKSGASYTGMVSNHLRCGQGVFKWPNGARYEGQYAENARNGKGLQVWQDGGQYKGEFHHDMRHGEGELKWSNGETYKGTFYKDRRHGKGEYVWPDGSKFSGTFYMDRKEGYGVFNFANGSKFEGLYKDDERMGPGVMTYADNTQDIGLWRKEKLVKICTPISKAFTIQDHKEFVFSPEEHTLYINMNEEEKKPSNNGKTKSSDIFDYLPENQLTDKVTDMYNETLDPGSLAINRSEFNREFFKDQDGEKSDGDEKVAAINRTPGMIEIQKHVHRHRNREKSMSFSVQELMKGSRSGKFQKRGPLETASEELIMAATEGDVKKVEDLLTSGKVHPDVADKNGHTALIGASVNWQTDVINVLLNNGANVNQLNDEGCSALSAGTIFFYPVEGFRYNIAERYLDAPPSSDKKSSTNRSKATPSRSKSNASPTKQKTKSSLNEPLSSRSSSEDKRPGPGVSNTSADSGLPQNDSSQSLVGKPQVRIMEPGNQEAGDQNDDTDSAIDEAQQRSKEDPEGADFDSTATLHDYHIEVSDRLIERCATQLSTNEKIVGGRRSHNSADLGRVRHLAIMKNERERMKSTLDLLLKRGADPNASGVPMPVLFFAIKSADVEVVKTLLEKGASTAITLPKEKGGLAPLHIAAAIPGEEGVQITELLLEVGANPDVRATEDDSFLNRTLEEEWSKDVILPDSQELLGGRTPLQIACARDDNYKNACRVVHLLLEHQANPNLLCNGFSGLALSIASGNDLAIDELLNFHCDPSLPLTHGVGSALCAATSTEYEYRRKNISQRLHLIDKLVKAGANILSPIPIGPKRIIGTAVDYAYYMFNQCITLLDRRISHMPFHALSHSERATYQARKKLLEHIGNILRTKAVEREKSRMDEEISSGRRSRSPSPGFVYIGAGAPLPPSAKIPKALKGMDLGAGEMSKVTFEARDPSVGRGFPEREPANLPASHFHVEEIDVIRLTASAKRRAATQSRLKPKNSFLVRKPLFKYCYECGRSVGVRLSACTRCKEVYYCGKSCKLAAWKARHSEECIRVGGSPTNPVDLELRSNLKKVGIVSPAMNMMTAKWRSRSPSPSGRRARKDSPTPATEIKGKKTTVPELTKGKQTINVPVKGNSKSAKGPRGAHAEEERRVQSEKLRRHWSPPPGVKVDNYSYV</sequence>
<keyword evidence="2" id="KW-0677">Repeat</keyword>
<dbReference type="Gene3D" id="1.25.40.20">
    <property type="entry name" value="Ankyrin repeat-containing domain"/>
    <property type="match status" value="3"/>
</dbReference>
<organism evidence="9 10">
    <name type="scientific">Crassostrea virginica</name>
    <name type="common">Eastern oyster</name>
    <dbReference type="NCBI Taxonomy" id="6565"/>
    <lineage>
        <taxon>Eukaryota</taxon>
        <taxon>Metazoa</taxon>
        <taxon>Spiralia</taxon>
        <taxon>Lophotrochozoa</taxon>
        <taxon>Mollusca</taxon>
        <taxon>Bivalvia</taxon>
        <taxon>Autobranchia</taxon>
        <taxon>Pteriomorphia</taxon>
        <taxon>Ostreida</taxon>
        <taxon>Ostreoidea</taxon>
        <taxon>Ostreidae</taxon>
        <taxon>Crassostrea</taxon>
    </lineage>
</organism>
<proteinExistence type="predicted"/>
<feature type="compositionally biased region" description="Polar residues" evidence="7">
    <location>
        <begin position="482"/>
        <end position="500"/>
    </location>
</feature>
<evidence type="ECO:0000256" key="7">
    <source>
        <dbReference type="SAM" id="MobiDB-lite"/>
    </source>
</evidence>
<dbReference type="InterPro" id="IPR036770">
    <property type="entry name" value="Ankyrin_rpt-contain_sf"/>
</dbReference>
<dbReference type="InterPro" id="IPR002893">
    <property type="entry name" value="Znf_MYND"/>
</dbReference>
<dbReference type="SMART" id="SM00248">
    <property type="entry name" value="ANK"/>
    <property type="match status" value="6"/>
</dbReference>
<name>A0A8B8EGE0_CRAVI</name>
<dbReference type="Gene3D" id="2.20.110.10">
    <property type="entry name" value="Histone H3 K4-specific methyltransferase SET7/9 N-terminal domain"/>
    <property type="match status" value="2"/>
</dbReference>
<keyword evidence="3 6" id="KW-0863">Zinc-finger</keyword>
<keyword evidence="1" id="KW-0479">Metal-binding</keyword>
<evidence type="ECO:0000259" key="8">
    <source>
        <dbReference type="PROSITE" id="PS50865"/>
    </source>
</evidence>
<dbReference type="InterPro" id="IPR053064">
    <property type="entry name" value="Ankyrin-MYND_domain-protein"/>
</dbReference>
<evidence type="ECO:0000256" key="1">
    <source>
        <dbReference type="ARBA" id="ARBA00022723"/>
    </source>
</evidence>
<feature type="domain" description="MYND-type" evidence="8">
    <location>
        <begin position="1019"/>
        <end position="1059"/>
    </location>
</feature>
<dbReference type="GO" id="GO:0008270">
    <property type="term" value="F:zinc ion binding"/>
    <property type="evidence" value="ECO:0007669"/>
    <property type="project" value="UniProtKB-KW"/>
</dbReference>
<keyword evidence="5" id="KW-0040">ANK repeat</keyword>
<dbReference type="AlphaFoldDB" id="A0A8B8EGE0"/>
<feature type="region of interest" description="Disordered" evidence="7">
    <location>
        <begin position="428"/>
        <end position="546"/>
    </location>
</feature>
<feature type="repeat" description="ANK" evidence="5">
    <location>
        <begin position="720"/>
        <end position="757"/>
    </location>
</feature>
<dbReference type="Proteomes" id="UP000694844">
    <property type="component" value="Chromosome 5"/>
</dbReference>
<dbReference type="SUPFAM" id="SSF82185">
    <property type="entry name" value="Histone H3 K4-specific methyltransferase SET7/9 N-terminal domain"/>
    <property type="match status" value="1"/>
</dbReference>
<evidence type="ECO:0000313" key="9">
    <source>
        <dbReference type="Proteomes" id="UP000694844"/>
    </source>
</evidence>
<dbReference type="SUPFAM" id="SSF144232">
    <property type="entry name" value="HIT/MYND zinc finger-like"/>
    <property type="match status" value="1"/>
</dbReference>
<dbReference type="GeneID" id="111134702"/>
<dbReference type="KEGG" id="cvn:111134702"/>
<dbReference type="SUPFAM" id="SSF48403">
    <property type="entry name" value="Ankyrin repeat"/>
    <property type="match status" value="1"/>
</dbReference>
<dbReference type="PROSITE" id="PS50088">
    <property type="entry name" value="ANK_REPEAT"/>
    <property type="match status" value="3"/>
</dbReference>
<dbReference type="PROSITE" id="PS50865">
    <property type="entry name" value="ZF_MYND_2"/>
    <property type="match status" value="1"/>
</dbReference>
<dbReference type="Gene3D" id="6.10.140.2220">
    <property type="match status" value="1"/>
</dbReference>
<dbReference type="Pfam" id="PF00023">
    <property type="entry name" value="Ank"/>
    <property type="match status" value="3"/>
</dbReference>
<dbReference type="RefSeq" id="XP_022339702.1">
    <property type="nucleotide sequence ID" value="XM_022483994.1"/>
</dbReference>
<feature type="repeat" description="ANK" evidence="5">
    <location>
        <begin position="366"/>
        <end position="398"/>
    </location>
</feature>
<keyword evidence="9" id="KW-1185">Reference proteome</keyword>
<dbReference type="Pfam" id="PF01753">
    <property type="entry name" value="zf-MYND"/>
    <property type="match status" value="1"/>
</dbReference>
<accession>A0A8B8EGE0</accession>
<feature type="region of interest" description="Disordered" evidence="7">
    <location>
        <begin position="1091"/>
        <end position="1183"/>
    </location>
</feature>
<keyword evidence="4" id="KW-0862">Zinc</keyword>
<dbReference type="PROSITE" id="PS50297">
    <property type="entry name" value="ANK_REP_REGION"/>
    <property type="match status" value="2"/>
</dbReference>
<evidence type="ECO:0000313" key="10">
    <source>
        <dbReference type="RefSeq" id="XP_022339702.1"/>
    </source>
</evidence>
<reference evidence="10" key="1">
    <citation type="submission" date="2025-08" db="UniProtKB">
        <authorList>
            <consortium name="RefSeq"/>
        </authorList>
    </citation>
    <scope>IDENTIFICATION</scope>
    <source>
        <tissue evidence="10">Whole sample</tissue>
    </source>
</reference>
<dbReference type="InterPro" id="IPR003409">
    <property type="entry name" value="MORN"/>
</dbReference>
<dbReference type="PANTHER" id="PTHR15897">
    <property type="entry name" value="ANKYRIN REPEAT AND MYND DOMAIN PROTEIN 1"/>
    <property type="match status" value="1"/>
</dbReference>
<feature type="compositionally biased region" description="Low complexity" evidence="7">
    <location>
        <begin position="460"/>
        <end position="471"/>
    </location>
</feature>
<feature type="compositionally biased region" description="Basic and acidic residues" evidence="7">
    <location>
        <begin position="1152"/>
        <end position="1164"/>
    </location>
</feature>